<proteinExistence type="predicted"/>
<evidence type="ECO:0000313" key="6">
    <source>
        <dbReference type="EMBL" id="MBR0577212.1"/>
    </source>
</evidence>
<evidence type="ECO:0000259" key="5">
    <source>
        <dbReference type="PROSITE" id="PS51900"/>
    </source>
</evidence>
<feature type="domain" description="Tyr recombinase" evidence="4">
    <location>
        <begin position="209"/>
        <end position="392"/>
    </location>
</feature>
<dbReference type="EMBL" id="JAGSCS010000023">
    <property type="protein sequence ID" value="MBR0577212.1"/>
    <property type="molecule type" value="Genomic_DNA"/>
</dbReference>
<keyword evidence="2" id="KW-0233">DNA recombination</keyword>
<dbReference type="RefSeq" id="WP_211802626.1">
    <property type="nucleotide sequence ID" value="NZ_JAGSCS010000023.1"/>
</dbReference>
<dbReference type="InterPro" id="IPR050090">
    <property type="entry name" value="Tyrosine_recombinase_XerCD"/>
</dbReference>
<dbReference type="Gene3D" id="1.10.443.10">
    <property type="entry name" value="Intergrase catalytic core"/>
    <property type="match status" value="1"/>
</dbReference>
<sequence>MDTIQDSAQKFLDEMNRVGYSIKSKNIASAALSRLIHYHLENKCTQLNSTLTDAYTNGLQDRLNGDAMGQYFAREHLWFIRKYLEYCKSGVINADRFTLPKLPFPESFVRVINSYTEDVSKNEQQRKSRAWAPKRYAYWLSNHGIASFSDAKVTDLRQFILEDSKNLKSKTIPNFRSELRRFHIWLYENNYTKSTFEEFFDFKVAIENKIHPAALPDDIAAVIRQINLNTAIGKRDYAAIMLGVVLGLRISDIKKLQLTDIDWRRGEIRIAQHKTGKPLALPLTTDVGEALKDYIINGRPKFDDPHVFLSHQAPIRPIKAGSSFGSAYTKYMKSAGINGKGGFYQLRRAVGKNLVVAGVPVTTVSQVLGHTDISNTKQYIALDTRNLKVCALDFDGIRPRRWSE</sequence>
<dbReference type="GO" id="GO:0003677">
    <property type="term" value="F:DNA binding"/>
    <property type="evidence" value="ECO:0007669"/>
    <property type="project" value="UniProtKB-UniRule"/>
</dbReference>
<dbReference type="SUPFAM" id="SSF56349">
    <property type="entry name" value="DNA breaking-rejoining enzymes"/>
    <property type="match status" value="1"/>
</dbReference>
<dbReference type="AlphaFoldDB" id="A0A941HSG5"/>
<dbReference type="GO" id="GO:0015074">
    <property type="term" value="P:DNA integration"/>
    <property type="evidence" value="ECO:0007669"/>
    <property type="project" value="InterPro"/>
</dbReference>
<evidence type="ECO:0000259" key="4">
    <source>
        <dbReference type="PROSITE" id="PS51898"/>
    </source>
</evidence>
<dbReference type="Proteomes" id="UP000675379">
    <property type="component" value="Unassembled WGS sequence"/>
</dbReference>
<dbReference type="InterPro" id="IPR044068">
    <property type="entry name" value="CB"/>
</dbReference>
<name>A0A941HSG5_9CLOT</name>
<protein>
    <submittedName>
        <fullName evidence="6">Tyrosine-type recombinase/integrase</fullName>
    </submittedName>
</protein>
<dbReference type="InterPro" id="IPR002104">
    <property type="entry name" value="Integrase_catalytic"/>
</dbReference>
<keyword evidence="1 3" id="KW-0238">DNA-binding</keyword>
<keyword evidence="7" id="KW-1185">Reference proteome</keyword>
<dbReference type="PROSITE" id="PS51898">
    <property type="entry name" value="TYR_RECOMBINASE"/>
    <property type="match status" value="1"/>
</dbReference>
<dbReference type="InterPro" id="IPR011010">
    <property type="entry name" value="DNA_brk_join_enz"/>
</dbReference>
<dbReference type="PANTHER" id="PTHR30349">
    <property type="entry name" value="PHAGE INTEGRASE-RELATED"/>
    <property type="match status" value="1"/>
</dbReference>
<dbReference type="PANTHER" id="PTHR30349:SF82">
    <property type="entry name" value="INTEGRASE_RECOMBINASE YOEC-RELATED"/>
    <property type="match status" value="1"/>
</dbReference>
<accession>A0A941HSG5</accession>
<evidence type="ECO:0000313" key="7">
    <source>
        <dbReference type="Proteomes" id="UP000675379"/>
    </source>
</evidence>
<dbReference type="InterPro" id="IPR013762">
    <property type="entry name" value="Integrase-like_cat_sf"/>
</dbReference>
<dbReference type="GO" id="GO:0006310">
    <property type="term" value="P:DNA recombination"/>
    <property type="evidence" value="ECO:0007669"/>
    <property type="project" value="UniProtKB-KW"/>
</dbReference>
<reference evidence="6" key="1">
    <citation type="submission" date="2021-04" db="EMBL/GenBank/DDBJ databases">
        <title>Proteiniclasticum sedimins sp. nov., an obligate anaerobic bacterium isolated from anaerobic sludge.</title>
        <authorList>
            <person name="Liu J."/>
        </authorList>
    </citation>
    <scope>NUCLEOTIDE SEQUENCE</scope>
    <source>
        <strain evidence="6">BAD-10</strain>
    </source>
</reference>
<evidence type="ECO:0000256" key="1">
    <source>
        <dbReference type="ARBA" id="ARBA00023125"/>
    </source>
</evidence>
<evidence type="ECO:0000256" key="3">
    <source>
        <dbReference type="PROSITE-ProRule" id="PRU01248"/>
    </source>
</evidence>
<gene>
    <name evidence="6" type="ORF">KCG48_12885</name>
</gene>
<dbReference type="Gene3D" id="1.10.150.130">
    <property type="match status" value="1"/>
</dbReference>
<feature type="domain" description="Core-binding (CB)" evidence="5">
    <location>
        <begin position="106"/>
        <end position="187"/>
    </location>
</feature>
<dbReference type="InterPro" id="IPR010998">
    <property type="entry name" value="Integrase_recombinase_N"/>
</dbReference>
<comment type="caution">
    <text evidence="6">The sequence shown here is derived from an EMBL/GenBank/DDBJ whole genome shotgun (WGS) entry which is preliminary data.</text>
</comment>
<dbReference type="CDD" id="cd01188">
    <property type="entry name" value="INT_RitA_C_like"/>
    <property type="match status" value="1"/>
</dbReference>
<dbReference type="Pfam" id="PF00589">
    <property type="entry name" value="Phage_integrase"/>
    <property type="match status" value="1"/>
</dbReference>
<evidence type="ECO:0000256" key="2">
    <source>
        <dbReference type="ARBA" id="ARBA00023172"/>
    </source>
</evidence>
<dbReference type="PROSITE" id="PS51900">
    <property type="entry name" value="CB"/>
    <property type="match status" value="1"/>
</dbReference>
<organism evidence="6 7">
    <name type="scientific">Proteiniclasticum sediminis</name>
    <dbReference type="NCBI Taxonomy" id="2804028"/>
    <lineage>
        <taxon>Bacteria</taxon>
        <taxon>Bacillati</taxon>
        <taxon>Bacillota</taxon>
        <taxon>Clostridia</taxon>
        <taxon>Eubacteriales</taxon>
        <taxon>Clostridiaceae</taxon>
        <taxon>Proteiniclasticum</taxon>
    </lineage>
</organism>